<reference evidence="2 3" key="1">
    <citation type="submission" date="2021-01" db="EMBL/GenBank/DDBJ databases">
        <title>Whole genome shotgun sequence of Actinoplanes palleronii NBRC 14916.</title>
        <authorList>
            <person name="Komaki H."/>
            <person name="Tamura T."/>
        </authorList>
    </citation>
    <scope>NUCLEOTIDE SEQUENCE [LARGE SCALE GENOMIC DNA]</scope>
    <source>
        <strain evidence="2 3">NBRC 14916</strain>
    </source>
</reference>
<dbReference type="PANTHER" id="PTHR21310">
    <property type="entry name" value="AMINOGLYCOSIDE PHOSPHOTRANSFERASE-RELATED-RELATED"/>
    <property type="match status" value="1"/>
</dbReference>
<name>A0ABQ4BA35_9ACTN</name>
<dbReference type="InterPro" id="IPR011009">
    <property type="entry name" value="Kinase-like_dom_sf"/>
</dbReference>
<evidence type="ECO:0000313" key="2">
    <source>
        <dbReference type="EMBL" id="GIE67105.1"/>
    </source>
</evidence>
<comment type="caution">
    <text evidence="2">The sequence shown here is derived from an EMBL/GenBank/DDBJ whole genome shotgun (WGS) entry which is preliminary data.</text>
</comment>
<dbReference type="SUPFAM" id="SSF56112">
    <property type="entry name" value="Protein kinase-like (PK-like)"/>
    <property type="match status" value="1"/>
</dbReference>
<dbReference type="Proteomes" id="UP000624709">
    <property type="component" value="Unassembled WGS sequence"/>
</dbReference>
<gene>
    <name evidence="2" type="ORF">Apa02nite_032130</name>
</gene>
<dbReference type="Gene3D" id="3.90.1200.10">
    <property type="match status" value="1"/>
</dbReference>
<dbReference type="Gene3D" id="3.30.200.20">
    <property type="entry name" value="Phosphorylase Kinase, domain 1"/>
    <property type="match status" value="1"/>
</dbReference>
<dbReference type="EMBL" id="BOMS01000044">
    <property type="protein sequence ID" value="GIE67105.1"/>
    <property type="molecule type" value="Genomic_DNA"/>
</dbReference>
<sequence length="267" mass="28290">MDVRSAVAAGQPGLGVESVVLVGEGVDHFAYEINNDLIVRMSKAPDPEQTDREARLLTLVAEVSPVPVPTPVFVLAEQGCLAYRKLAGTPLLDLAVPVHPAALTGLLAALHAVPAARVEGLVEVDDLPLAEWLREAVATYPAVAGDLPAPFRGRVEAFLDTAPPPDGDTLVFSHNDLGIEHVLVDAAGEVTGVIDWSDAALVDPACDLGRLFRDLGPAALPGDPSLRDRAVFYARCGVLEDLAYGLEAGRIKYVEKSLRALGWLFPL</sequence>
<proteinExistence type="predicted"/>
<accession>A0ABQ4BA35</accession>
<protein>
    <recommendedName>
        <fullName evidence="1">Aminoglycoside phosphotransferase domain-containing protein</fullName>
    </recommendedName>
</protein>
<keyword evidence="3" id="KW-1185">Reference proteome</keyword>
<evidence type="ECO:0000313" key="3">
    <source>
        <dbReference type="Proteomes" id="UP000624709"/>
    </source>
</evidence>
<dbReference type="Pfam" id="PF01636">
    <property type="entry name" value="APH"/>
    <property type="match status" value="1"/>
</dbReference>
<organism evidence="2 3">
    <name type="scientific">Actinoplanes palleronii</name>
    <dbReference type="NCBI Taxonomy" id="113570"/>
    <lineage>
        <taxon>Bacteria</taxon>
        <taxon>Bacillati</taxon>
        <taxon>Actinomycetota</taxon>
        <taxon>Actinomycetes</taxon>
        <taxon>Micromonosporales</taxon>
        <taxon>Micromonosporaceae</taxon>
        <taxon>Actinoplanes</taxon>
    </lineage>
</organism>
<feature type="domain" description="Aminoglycoside phosphotransferase" evidence="1">
    <location>
        <begin position="22"/>
        <end position="218"/>
    </location>
</feature>
<evidence type="ECO:0000259" key="1">
    <source>
        <dbReference type="Pfam" id="PF01636"/>
    </source>
</evidence>
<dbReference type="InterPro" id="IPR002575">
    <property type="entry name" value="Aminoglycoside_PTrfase"/>
</dbReference>
<dbReference type="InterPro" id="IPR051678">
    <property type="entry name" value="AGP_Transferase"/>
</dbReference>
<dbReference type="RefSeq" id="WP_239164339.1">
    <property type="nucleotide sequence ID" value="NZ_BAAATY010000037.1"/>
</dbReference>